<gene>
    <name evidence="1" type="ORF">C0169_04285</name>
</gene>
<protein>
    <submittedName>
        <fullName evidence="1">tRNA(Ile)-lysidine synthetase</fullName>
    </submittedName>
</protein>
<dbReference type="SUPFAM" id="SSF52402">
    <property type="entry name" value="Adenine nucleotide alpha hydrolases-like"/>
    <property type="match status" value="1"/>
</dbReference>
<proteinExistence type="predicted"/>
<evidence type="ECO:0000313" key="2">
    <source>
        <dbReference type="Proteomes" id="UP000235619"/>
    </source>
</evidence>
<sequence length="47" mass="5513">MFLNMVKRYIEKFQLFQKGDRVLLGISGGLDSVTLLETLYLLKKDYN</sequence>
<comment type="caution">
    <text evidence="1">The sequence shown here is derived from an EMBL/GenBank/DDBJ whole genome shotgun (WGS) entry which is preliminary data.</text>
</comment>
<name>A0A2N7QDU2_9BACT</name>
<dbReference type="InterPro" id="IPR014729">
    <property type="entry name" value="Rossmann-like_a/b/a_fold"/>
</dbReference>
<dbReference type="Gene3D" id="3.40.50.620">
    <property type="entry name" value="HUPs"/>
    <property type="match status" value="1"/>
</dbReference>
<dbReference type="EMBL" id="PNJD01000257">
    <property type="protein sequence ID" value="PMP96734.1"/>
    <property type="molecule type" value="Genomic_DNA"/>
</dbReference>
<evidence type="ECO:0000313" key="1">
    <source>
        <dbReference type="EMBL" id="PMP96734.1"/>
    </source>
</evidence>
<organism evidence="1 2">
    <name type="scientific">Thermodesulfobacterium geofontis</name>
    <dbReference type="NCBI Taxonomy" id="1295609"/>
    <lineage>
        <taxon>Bacteria</taxon>
        <taxon>Pseudomonadati</taxon>
        <taxon>Thermodesulfobacteriota</taxon>
        <taxon>Thermodesulfobacteria</taxon>
        <taxon>Thermodesulfobacteriales</taxon>
        <taxon>Thermodesulfobacteriaceae</taxon>
        <taxon>Thermodesulfobacterium</taxon>
    </lineage>
</organism>
<feature type="non-terminal residue" evidence="1">
    <location>
        <position position="47"/>
    </location>
</feature>
<accession>A0A2N7QDU2</accession>
<dbReference type="Proteomes" id="UP000235619">
    <property type="component" value="Unassembled WGS sequence"/>
</dbReference>
<dbReference type="AlphaFoldDB" id="A0A2N7QDU2"/>
<reference evidence="1 2" key="1">
    <citation type="submission" date="2018-01" db="EMBL/GenBank/DDBJ databases">
        <title>Metagenomic assembled genomes from two thermal pools in the Uzon Caldera, Kamchatka, Russia.</title>
        <authorList>
            <person name="Wilkins L."/>
            <person name="Ettinger C."/>
        </authorList>
    </citation>
    <scope>NUCLEOTIDE SEQUENCE [LARGE SCALE GENOMIC DNA]</scope>
    <source>
        <strain evidence="1">ARK-04</strain>
    </source>
</reference>